<dbReference type="RefSeq" id="WP_300951530.1">
    <property type="nucleotide sequence ID" value="NZ_JAUHJQ010000002.1"/>
</dbReference>
<accession>A0ABT8FD51</accession>
<evidence type="ECO:0000256" key="3">
    <source>
        <dbReference type="ARBA" id="ARBA00006263"/>
    </source>
</evidence>
<sequence>MSTRPDPSGRPDPRRRPDPRGRPDLRRSRAAGLLLGFAVDRVLGDPRRWHPVAGFGRLASSSERVLHADARAPGVVYTALLVGGTAGLGVAVERATRGRPLLHAGATALATWTVLGGRTLEREALAVHALLDAGDLPAARERLTHLVGRDPTGLDAGEVARAVVESVAENTSDAVTAPLVWGAVGGVPALLAHRAANTLDAMVGHRNERYERFGWASARLDDVLGLPGSRLGALCVLVAAPAGARDAWEAWRRDARAHPSPNAGVVEASFAGSLGVTLGGTNRYGDRVEARPTMGEGRPVHSADVPRATALARRAGWVAVLAAAGLSRRWSSAPGRPGPSARTPRRRRTTPRRHRGGPRPRRPRR</sequence>
<dbReference type="EMBL" id="JAUHJQ010000002">
    <property type="protein sequence ID" value="MDN4172612.1"/>
    <property type="molecule type" value="Genomic_DNA"/>
</dbReference>
<evidence type="ECO:0000256" key="6">
    <source>
        <dbReference type="ARBA" id="ARBA00022692"/>
    </source>
</evidence>
<comment type="subcellular location">
    <subcellularLocation>
        <location evidence="1 9">Cell membrane</location>
        <topology evidence="1 9">Multi-pass membrane protein</topology>
    </subcellularLocation>
</comment>
<evidence type="ECO:0000256" key="7">
    <source>
        <dbReference type="ARBA" id="ARBA00022989"/>
    </source>
</evidence>
<evidence type="ECO:0000256" key="9">
    <source>
        <dbReference type="HAMAP-Rule" id="MF_00024"/>
    </source>
</evidence>
<feature type="compositionally biased region" description="Basic and acidic residues" evidence="10">
    <location>
        <begin position="7"/>
        <end position="25"/>
    </location>
</feature>
<evidence type="ECO:0000256" key="8">
    <source>
        <dbReference type="ARBA" id="ARBA00023136"/>
    </source>
</evidence>
<evidence type="ECO:0000313" key="12">
    <source>
        <dbReference type="Proteomes" id="UP001168620"/>
    </source>
</evidence>
<dbReference type="InterPro" id="IPR004485">
    <property type="entry name" value="Cobalamin_biosynth_CobD/CbiB"/>
</dbReference>
<dbReference type="Pfam" id="PF03186">
    <property type="entry name" value="CobD_Cbib"/>
    <property type="match status" value="1"/>
</dbReference>
<dbReference type="PANTHER" id="PTHR34308">
    <property type="entry name" value="COBALAMIN BIOSYNTHESIS PROTEIN CBIB"/>
    <property type="match status" value="1"/>
</dbReference>
<evidence type="ECO:0000256" key="1">
    <source>
        <dbReference type="ARBA" id="ARBA00004651"/>
    </source>
</evidence>
<evidence type="ECO:0000256" key="2">
    <source>
        <dbReference type="ARBA" id="ARBA00004953"/>
    </source>
</evidence>
<reference evidence="11" key="1">
    <citation type="submission" date="2023-06" db="EMBL/GenBank/DDBJ databases">
        <title>Draft genome sequence of Nocardioides sp. SOB77.</title>
        <authorList>
            <person name="Zhang G."/>
        </authorList>
    </citation>
    <scope>NUCLEOTIDE SEQUENCE</scope>
    <source>
        <strain evidence="11">SOB77</strain>
    </source>
</reference>
<evidence type="ECO:0000256" key="5">
    <source>
        <dbReference type="ARBA" id="ARBA00022573"/>
    </source>
</evidence>
<gene>
    <name evidence="9" type="primary">cobD</name>
    <name evidence="11" type="ORF">QWY28_06635</name>
</gene>
<evidence type="ECO:0000256" key="10">
    <source>
        <dbReference type="SAM" id="MobiDB-lite"/>
    </source>
</evidence>
<proteinExistence type="inferred from homology"/>
<evidence type="ECO:0000256" key="4">
    <source>
        <dbReference type="ARBA" id="ARBA00022475"/>
    </source>
</evidence>
<dbReference type="Proteomes" id="UP001168620">
    <property type="component" value="Unassembled WGS sequence"/>
</dbReference>
<keyword evidence="7 9" id="KW-1133">Transmembrane helix</keyword>
<dbReference type="PANTHER" id="PTHR34308:SF1">
    <property type="entry name" value="COBALAMIN BIOSYNTHESIS PROTEIN CBIB"/>
    <property type="match status" value="1"/>
</dbReference>
<comment type="pathway">
    <text evidence="2 9">Cofactor biosynthesis; adenosylcobalamin biosynthesis.</text>
</comment>
<protein>
    <recommendedName>
        <fullName evidence="9">Cobalamin biosynthesis protein CobD</fullName>
    </recommendedName>
</protein>
<dbReference type="HAMAP" id="MF_00024">
    <property type="entry name" value="CobD_CbiB"/>
    <property type="match status" value="1"/>
</dbReference>
<feature type="region of interest" description="Disordered" evidence="10">
    <location>
        <begin position="281"/>
        <end position="302"/>
    </location>
</feature>
<dbReference type="NCBIfam" id="NF002276">
    <property type="entry name" value="PRK01209.1-4"/>
    <property type="match status" value="1"/>
</dbReference>
<keyword evidence="4 9" id="KW-1003">Cell membrane</keyword>
<keyword evidence="12" id="KW-1185">Reference proteome</keyword>
<comment type="similarity">
    <text evidence="3 9">Belongs to the CobD/CbiB family.</text>
</comment>
<feature type="region of interest" description="Disordered" evidence="10">
    <location>
        <begin position="329"/>
        <end position="365"/>
    </location>
</feature>
<evidence type="ECO:0000313" key="11">
    <source>
        <dbReference type="EMBL" id="MDN4172612.1"/>
    </source>
</evidence>
<keyword evidence="8 9" id="KW-0472">Membrane</keyword>
<keyword evidence="5 9" id="KW-0169">Cobalamin biosynthesis</keyword>
<comment type="function">
    <text evidence="9">Converts cobyric acid to cobinamide by the addition of aminopropanol on the F carboxylic group.</text>
</comment>
<feature type="compositionally biased region" description="Basic residues" evidence="10">
    <location>
        <begin position="343"/>
        <end position="365"/>
    </location>
</feature>
<name>A0ABT8FD51_9ACTN</name>
<organism evidence="11 12">
    <name type="scientific">Nocardioides oceani</name>
    <dbReference type="NCBI Taxonomy" id="3058369"/>
    <lineage>
        <taxon>Bacteria</taxon>
        <taxon>Bacillati</taxon>
        <taxon>Actinomycetota</taxon>
        <taxon>Actinomycetes</taxon>
        <taxon>Propionibacteriales</taxon>
        <taxon>Nocardioidaceae</taxon>
        <taxon>Nocardioides</taxon>
    </lineage>
</organism>
<feature type="region of interest" description="Disordered" evidence="10">
    <location>
        <begin position="1"/>
        <end position="25"/>
    </location>
</feature>
<keyword evidence="6 9" id="KW-0812">Transmembrane</keyword>
<comment type="caution">
    <text evidence="11">The sequence shown here is derived from an EMBL/GenBank/DDBJ whole genome shotgun (WGS) entry which is preliminary data.</text>
</comment>